<dbReference type="Gene3D" id="3.30.420.270">
    <property type="match status" value="1"/>
</dbReference>
<dbReference type="GO" id="GO:0015031">
    <property type="term" value="P:protein transport"/>
    <property type="evidence" value="ECO:0007669"/>
    <property type="project" value="UniProtKB-KW"/>
</dbReference>
<gene>
    <name evidence="8" type="ORF">JIN83_15560</name>
</gene>
<protein>
    <submittedName>
        <fullName evidence="8">Biopolymer transporter ExbD</fullName>
    </submittedName>
</protein>
<evidence type="ECO:0000313" key="9">
    <source>
        <dbReference type="Proteomes" id="UP000634206"/>
    </source>
</evidence>
<organism evidence="8 9">
    <name type="scientific">Oceaniferula flava</name>
    <dbReference type="NCBI Taxonomy" id="2800421"/>
    <lineage>
        <taxon>Bacteria</taxon>
        <taxon>Pseudomonadati</taxon>
        <taxon>Verrucomicrobiota</taxon>
        <taxon>Verrucomicrobiia</taxon>
        <taxon>Verrucomicrobiales</taxon>
        <taxon>Verrucomicrobiaceae</taxon>
        <taxon>Oceaniferula</taxon>
    </lineage>
</organism>
<proteinExistence type="inferred from homology"/>
<keyword evidence="6" id="KW-0472">Membrane</keyword>
<keyword evidence="7" id="KW-0653">Protein transport</keyword>
<dbReference type="InterPro" id="IPR003400">
    <property type="entry name" value="ExbD"/>
</dbReference>
<evidence type="ECO:0000256" key="7">
    <source>
        <dbReference type="RuleBase" id="RU003879"/>
    </source>
</evidence>
<keyword evidence="5" id="KW-1133">Transmembrane helix</keyword>
<evidence type="ECO:0000256" key="2">
    <source>
        <dbReference type="ARBA" id="ARBA00005811"/>
    </source>
</evidence>
<dbReference type="RefSeq" id="WP_309491013.1">
    <property type="nucleotide sequence ID" value="NZ_JAENIG010000013.1"/>
</dbReference>
<evidence type="ECO:0000256" key="6">
    <source>
        <dbReference type="ARBA" id="ARBA00023136"/>
    </source>
</evidence>
<evidence type="ECO:0000313" key="8">
    <source>
        <dbReference type="EMBL" id="MBK1856390.1"/>
    </source>
</evidence>
<name>A0AAE2SH06_9BACT</name>
<dbReference type="GO" id="GO:0005886">
    <property type="term" value="C:plasma membrane"/>
    <property type="evidence" value="ECO:0007669"/>
    <property type="project" value="UniProtKB-SubCell"/>
</dbReference>
<keyword evidence="4 7" id="KW-0812">Transmembrane</keyword>
<accession>A0AAE2SH06</accession>
<comment type="caution">
    <text evidence="8">The sequence shown here is derived from an EMBL/GenBank/DDBJ whole genome shotgun (WGS) entry which is preliminary data.</text>
</comment>
<keyword evidence="3" id="KW-1003">Cell membrane</keyword>
<evidence type="ECO:0000256" key="5">
    <source>
        <dbReference type="ARBA" id="ARBA00022989"/>
    </source>
</evidence>
<evidence type="ECO:0000256" key="4">
    <source>
        <dbReference type="ARBA" id="ARBA00022692"/>
    </source>
</evidence>
<dbReference type="PANTHER" id="PTHR30558">
    <property type="entry name" value="EXBD MEMBRANE COMPONENT OF PMF-DRIVEN MACROMOLECULE IMPORT SYSTEM"/>
    <property type="match status" value="1"/>
</dbReference>
<evidence type="ECO:0000256" key="1">
    <source>
        <dbReference type="ARBA" id="ARBA00004162"/>
    </source>
</evidence>
<comment type="similarity">
    <text evidence="2 7">Belongs to the ExbD/TolR family.</text>
</comment>
<dbReference type="GO" id="GO:0022857">
    <property type="term" value="F:transmembrane transporter activity"/>
    <property type="evidence" value="ECO:0007669"/>
    <property type="project" value="InterPro"/>
</dbReference>
<dbReference type="EMBL" id="JAENIG010000013">
    <property type="protein sequence ID" value="MBK1856390.1"/>
    <property type="molecule type" value="Genomic_DNA"/>
</dbReference>
<dbReference type="AlphaFoldDB" id="A0AAE2SH06"/>
<reference evidence="8" key="1">
    <citation type="submission" date="2021-01" db="EMBL/GenBank/DDBJ databases">
        <title>Modified the classification status of verrucomicrobia.</title>
        <authorList>
            <person name="Feng X."/>
        </authorList>
    </citation>
    <scope>NUCLEOTIDE SEQUENCE</scope>
    <source>
        <strain evidence="8">5K15</strain>
    </source>
</reference>
<dbReference type="PANTHER" id="PTHR30558:SF3">
    <property type="entry name" value="BIOPOLYMER TRANSPORT PROTEIN EXBD-RELATED"/>
    <property type="match status" value="1"/>
</dbReference>
<keyword evidence="9" id="KW-1185">Reference proteome</keyword>
<evidence type="ECO:0000256" key="3">
    <source>
        <dbReference type="ARBA" id="ARBA00022475"/>
    </source>
</evidence>
<sequence>MARKKTSDNLEEDEPGLDISSLIDVCFLLLIYFLVTTTIQPREQDLKMQLPAAAPSTDTPELQPMFIKVDKSGTIYINTGPSQEALDSDPNVRKLPMLKERLDTYAGAAKAGGKQPMVQIWADPEAMQQRVVDVLNCLASAKVQSVTFTDLVDTP</sequence>
<keyword evidence="7" id="KW-0813">Transport</keyword>
<dbReference type="Proteomes" id="UP000634206">
    <property type="component" value="Unassembled WGS sequence"/>
</dbReference>
<dbReference type="Pfam" id="PF02472">
    <property type="entry name" value="ExbD"/>
    <property type="match status" value="1"/>
</dbReference>
<comment type="subcellular location">
    <subcellularLocation>
        <location evidence="1">Cell membrane</location>
        <topology evidence="1">Single-pass membrane protein</topology>
    </subcellularLocation>
    <subcellularLocation>
        <location evidence="7">Cell membrane</location>
        <topology evidence="7">Single-pass type II membrane protein</topology>
    </subcellularLocation>
</comment>